<evidence type="ECO:0000313" key="8">
    <source>
        <dbReference type="Proteomes" id="UP000295500"/>
    </source>
</evidence>
<dbReference type="Pfam" id="PF00466">
    <property type="entry name" value="Ribosomal_L10"/>
    <property type="match status" value="1"/>
</dbReference>
<dbReference type="InterPro" id="IPR043141">
    <property type="entry name" value="Ribosomal_uL10-like_sf"/>
</dbReference>
<accession>A0A4R6Q654</accession>
<keyword evidence="3 5" id="KW-0687">Ribonucleoprotein</keyword>
<keyword evidence="2 5" id="KW-0689">Ribosomal protein</keyword>
<reference evidence="7 8" key="1">
    <citation type="submission" date="2019-03" db="EMBL/GenBank/DDBJ databases">
        <title>Genomic Encyclopedia of Type Strains, Phase IV (KMG-IV): sequencing the most valuable type-strain genomes for metagenomic binning, comparative biology and taxonomic classification.</title>
        <authorList>
            <person name="Goeker M."/>
        </authorList>
    </citation>
    <scope>NUCLEOTIDE SEQUENCE [LARGE SCALE GENOMIC DNA]</scope>
    <source>
        <strain evidence="7 8">DSM 28287</strain>
    </source>
</reference>
<evidence type="ECO:0000313" key="7">
    <source>
        <dbReference type="EMBL" id="TDP57721.1"/>
    </source>
</evidence>
<dbReference type="InterPro" id="IPR022973">
    <property type="entry name" value="Ribosomal_uL10_bac"/>
</dbReference>
<evidence type="ECO:0000256" key="4">
    <source>
        <dbReference type="ARBA" id="ARBA00035202"/>
    </source>
</evidence>
<gene>
    <name evidence="5" type="primary">rplJ</name>
    <name evidence="7" type="ORF">EV211_11018</name>
</gene>
<dbReference type="AlphaFoldDB" id="A0A4R6Q654"/>
<name>A0A4R6Q654_9FIRM</name>
<feature type="region of interest" description="Disordered" evidence="6">
    <location>
        <begin position="164"/>
        <end position="203"/>
    </location>
</feature>
<sequence>MSEEAKKEKQVVIDEIKAKLEGAQSAVVIDYMGTTVAEADAMRKKLREADVDYSVYKNTLMKRAIAGTEFEKLGDVMQGPSAIAISKDDATAPARVLKEAITSYKKMEFKAGIVEGEFYDKDGIEQIASIPSRDELIAKFMGSIQSPIGKFVRTLAAIAEAKPADGAEAPAAEAAPAEAPAEAAPAEAPAEEAPAAEATPDAE</sequence>
<dbReference type="Gene3D" id="6.10.250.290">
    <property type="match status" value="1"/>
</dbReference>
<evidence type="ECO:0000256" key="2">
    <source>
        <dbReference type="ARBA" id="ARBA00022980"/>
    </source>
</evidence>
<dbReference type="NCBIfam" id="NF000955">
    <property type="entry name" value="PRK00099.1-1"/>
    <property type="match status" value="1"/>
</dbReference>
<dbReference type="EMBL" id="SNXO01000010">
    <property type="protein sequence ID" value="TDP57721.1"/>
    <property type="molecule type" value="Genomic_DNA"/>
</dbReference>
<keyword evidence="8" id="KW-1185">Reference proteome</keyword>
<dbReference type="InterPro" id="IPR001790">
    <property type="entry name" value="Ribosomal_uL10"/>
</dbReference>
<dbReference type="RefSeq" id="WP_133528121.1">
    <property type="nucleotide sequence ID" value="NZ_SNXO01000010.1"/>
</dbReference>
<evidence type="ECO:0000256" key="6">
    <source>
        <dbReference type="SAM" id="MobiDB-lite"/>
    </source>
</evidence>
<dbReference type="CDD" id="cd05797">
    <property type="entry name" value="Ribosomal_L10"/>
    <property type="match status" value="1"/>
</dbReference>
<comment type="caution">
    <text evidence="7">The sequence shown here is derived from an EMBL/GenBank/DDBJ whole genome shotgun (WGS) entry which is preliminary data.</text>
</comment>
<keyword evidence="5" id="KW-0699">rRNA-binding</keyword>
<proteinExistence type="inferred from homology"/>
<dbReference type="InterPro" id="IPR047865">
    <property type="entry name" value="Ribosomal_uL10_bac_type"/>
</dbReference>
<dbReference type="PANTHER" id="PTHR11560">
    <property type="entry name" value="39S RIBOSOMAL PROTEIN L10, MITOCHONDRIAL"/>
    <property type="match status" value="1"/>
</dbReference>
<evidence type="ECO:0000256" key="5">
    <source>
        <dbReference type="HAMAP-Rule" id="MF_00362"/>
    </source>
</evidence>
<dbReference type="Proteomes" id="UP000295500">
    <property type="component" value="Unassembled WGS sequence"/>
</dbReference>
<protein>
    <recommendedName>
        <fullName evidence="4 5">Large ribosomal subunit protein uL10</fullName>
    </recommendedName>
</protein>
<dbReference type="Gene3D" id="3.30.70.1730">
    <property type="match status" value="1"/>
</dbReference>
<dbReference type="HAMAP" id="MF_00362">
    <property type="entry name" value="Ribosomal_uL10"/>
    <property type="match status" value="1"/>
</dbReference>
<dbReference type="GO" id="GO:1990904">
    <property type="term" value="C:ribonucleoprotein complex"/>
    <property type="evidence" value="ECO:0007669"/>
    <property type="project" value="UniProtKB-KW"/>
</dbReference>
<dbReference type="GO" id="GO:0070180">
    <property type="term" value="F:large ribosomal subunit rRNA binding"/>
    <property type="evidence" value="ECO:0007669"/>
    <property type="project" value="UniProtKB-UniRule"/>
</dbReference>
<dbReference type="OrthoDB" id="9808307at2"/>
<evidence type="ECO:0000256" key="3">
    <source>
        <dbReference type="ARBA" id="ARBA00023274"/>
    </source>
</evidence>
<dbReference type="GO" id="GO:0006412">
    <property type="term" value="P:translation"/>
    <property type="evidence" value="ECO:0007669"/>
    <property type="project" value="UniProtKB-UniRule"/>
</dbReference>
<dbReference type="GO" id="GO:0005840">
    <property type="term" value="C:ribosome"/>
    <property type="evidence" value="ECO:0007669"/>
    <property type="project" value="UniProtKB-KW"/>
</dbReference>
<dbReference type="SUPFAM" id="SSF160369">
    <property type="entry name" value="Ribosomal protein L10-like"/>
    <property type="match status" value="1"/>
</dbReference>
<comment type="function">
    <text evidence="5">Forms part of the ribosomal stalk, playing a central role in the interaction of the ribosome with GTP-bound translation factors.</text>
</comment>
<comment type="similarity">
    <text evidence="1 5">Belongs to the universal ribosomal protein uL10 family.</text>
</comment>
<keyword evidence="5" id="KW-0694">RNA-binding</keyword>
<comment type="subunit">
    <text evidence="5">Part of the ribosomal stalk of the 50S ribosomal subunit. The N-terminus interacts with L11 and the large rRNA to form the base of the stalk. The C-terminus forms an elongated spine to which L12 dimers bind in a sequential fashion forming a multimeric L10(L12)X complex.</text>
</comment>
<evidence type="ECO:0000256" key="1">
    <source>
        <dbReference type="ARBA" id="ARBA00008889"/>
    </source>
</evidence>
<organism evidence="7 8">
    <name type="scientific">Aminicella lysinilytica</name>
    <dbReference type="NCBI Taxonomy" id="433323"/>
    <lineage>
        <taxon>Bacteria</taxon>
        <taxon>Bacillati</taxon>
        <taxon>Bacillota</taxon>
        <taxon>Clostridia</taxon>
        <taxon>Peptostreptococcales</taxon>
        <taxon>Anaerovoracaceae</taxon>
        <taxon>Aminicella</taxon>
    </lineage>
</organism>